<dbReference type="Pfam" id="PF07690">
    <property type="entry name" value="MFS_1"/>
    <property type="match status" value="1"/>
</dbReference>
<evidence type="ECO:0000256" key="3">
    <source>
        <dbReference type="ARBA" id="ARBA00022989"/>
    </source>
</evidence>
<dbReference type="STRING" id="1149755.A0A2J6QWU2"/>
<dbReference type="InterPro" id="IPR020846">
    <property type="entry name" value="MFS_dom"/>
</dbReference>
<dbReference type="EMBL" id="KZ613965">
    <property type="protein sequence ID" value="PMD30724.1"/>
    <property type="molecule type" value="Genomic_DNA"/>
</dbReference>
<dbReference type="Gene3D" id="1.20.1250.20">
    <property type="entry name" value="MFS general substrate transporter like domains"/>
    <property type="match status" value="1"/>
</dbReference>
<evidence type="ECO:0000256" key="1">
    <source>
        <dbReference type="ARBA" id="ARBA00004141"/>
    </source>
</evidence>
<dbReference type="GO" id="GO:0015244">
    <property type="term" value="F:fluconazole transmembrane transporter activity"/>
    <property type="evidence" value="ECO:0007669"/>
    <property type="project" value="TreeGrafter"/>
</dbReference>
<dbReference type="Proteomes" id="UP000235786">
    <property type="component" value="Unassembled WGS sequence"/>
</dbReference>
<comment type="subcellular location">
    <subcellularLocation>
        <location evidence="1">Membrane</location>
        <topology evidence="1">Multi-pass membrane protein</topology>
    </subcellularLocation>
</comment>
<gene>
    <name evidence="7" type="ORF">L207DRAFT_502158</name>
</gene>
<keyword evidence="3 5" id="KW-1133">Transmembrane helix</keyword>
<organism evidence="7 8">
    <name type="scientific">Hyaloscypha variabilis (strain UAMH 11265 / GT02V1 / F)</name>
    <name type="common">Meliniomyces variabilis</name>
    <dbReference type="NCBI Taxonomy" id="1149755"/>
    <lineage>
        <taxon>Eukaryota</taxon>
        <taxon>Fungi</taxon>
        <taxon>Dikarya</taxon>
        <taxon>Ascomycota</taxon>
        <taxon>Pezizomycotina</taxon>
        <taxon>Leotiomycetes</taxon>
        <taxon>Helotiales</taxon>
        <taxon>Hyaloscyphaceae</taxon>
        <taxon>Hyaloscypha</taxon>
        <taxon>Hyaloscypha variabilis</taxon>
    </lineage>
</organism>
<sequence>MKDTIRESAFGQLVKLATGDRYLQYIEEGSQFQLPYGFDTEVSSEDDTGANAAHERGESVGLALDKMEMTRDVDLCYHDRVLTRDIQVAMQRTTSQAIQPKKTADDRTLVDWYTTDDPENPYNWSSAKKFIYSFAVYFGSSVYSPASEGVMKEFGVGNAAASLGLAIYVLAYGMGPMLFSPLSEIPAFGRNPIYVGTLIIFVILTIPAALVHSFPGLLILRFWSGFFGSPCLATGAATFQDMYPMIKVPYSLAFWAGSVTLGPALAPIIAGFSISAEGSEGWHWISWEMLWLSAPICLIMLISLPETSSSNILLRRARRLRKVTGNGNLFAQSEIDQVGMNAGDIAYEALIKPWQINALDPAVAFTTLYTALVYGIFYSFFEAFPLVFPVLYGFNLGESSLPFPSVVVALLICMPAYCGYYYYVVEPQVKKTGFGLSEQRLIPGLVSAFFVPIGLFVFAWTANGHVHWIVPTIGVGLVMVGAYTIMQSIFMYLPFTYPQYAASLFAANDFARSAFAAGCIIFTGPMFRSLGVAKGCTLLAGLSCGCTVLLYFLFYYGASLRKRSRFAVK</sequence>
<dbReference type="PANTHER" id="PTHR23502">
    <property type="entry name" value="MAJOR FACILITATOR SUPERFAMILY"/>
    <property type="match status" value="1"/>
</dbReference>
<feature type="transmembrane region" description="Helical" evidence="5">
    <location>
        <begin position="444"/>
        <end position="462"/>
    </location>
</feature>
<dbReference type="GO" id="GO:0005886">
    <property type="term" value="C:plasma membrane"/>
    <property type="evidence" value="ECO:0007669"/>
    <property type="project" value="TreeGrafter"/>
</dbReference>
<evidence type="ECO:0000256" key="2">
    <source>
        <dbReference type="ARBA" id="ARBA00022692"/>
    </source>
</evidence>
<keyword evidence="8" id="KW-1185">Reference proteome</keyword>
<evidence type="ECO:0000313" key="8">
    <source>
        <dbReference type="Proteomes" id="UP000235786"/>
    </source>
</evidence>
<proteinExistence type="predicted"/>
<feature type="transmembrane region" description="Helical" evidence="5">
    <location>
        <begin position="468"/>
        <end position="493"/>
    </location>
</feature>
<feature type="domain" description="Major facilitator superfamily (MFS) profile" evidence="6">
    <location>
        <begin position="125"/>
        <end position="569"/>
    </location>
</feature>
<evidence type="ECO:0000256" key="5">
    <source>
        <dbReference type="SAM" id="Phobius"/>
    </source>
</evidence>
<dbReference type="SUPFAM" id="SSF103473">
    <property type="entry name" value="MFS general substrate transporter"/>
    <property type="match status" value="1"/>
</dbReference>
<feature type="transmembrane region" description="Helical" evidence="5">
    <location>
        <begin position="191"/>
        <end position="212"/>
    </location>
</feature>
<feature type="transmembrane region" description="Helical" evidence="5">
    <location>
        <begin position="130"/>
        <end position="147"/>
    </location>
</feature>
<feature type="transmembrane region" description="Helical" evidence="5">
    <location>
        <begin position="159"/>
        <end position="179"/>
    </location>
</feature>
<keyword evidence="2 5" id="KW-0812">Transmembrane</keyword>
<keyword evidence="4 5" id="KW-0472">Membrane</keyword>
<dbReference type="CDD" id="cd17323">
    <property type="entry name" value="MFS_Tpo1_MDR_like"/>
    <property type="match status" value="1"/>
</dbReference>
<dbReference type="PROSITE" id="PS50850">
    <property type="entry name" value="MFS"/>
    <property type="match status" value="1"/>
</dbReference>
<dbReference type="AlphaFoldDB" id="A0A2J6QWU2"/>
<name>A0A2J6QWU2_HYAVF</name>
<dbReference type="InterPro" id="IPR011701">
    <property type="entry name" value="MFS"/>
</dbReference>
<evidence type="ECO:0000259" key="6">
    <source>
        <dbReference type="PROSITE" id="PS50850"/>
    </source>
</evidence>
<dbReference type="PANTHER" id="PTHR23502:SF23">
    <property type="entry name" value="FLUCONAZOLE RESISTANCE PROTEIN 1"/>
    <property type="match status" value="1"/>
</dbReference>
<dbReference type="GO" id="GO:1990961">
    <property type="term" value="P:xenobiotic detoxification by transmembrane export across the plasma membrane"/>
    <property type="evidence" value="ECO:0007669"/>
    <property type="project" value="TreeGrafter"/>
</dbReference>
<feature type="transmembrane region" description="Helical" evidence="5">
    <location>
        <begin position="514"/>
        <end position="531"/>
    </location>
</feature>
<feature type="transmembrane region" description="Helical" evidence="5">
    <location>
        <begin position="537"/>
        <end position="556"/>
    </location>
</feature>
<feature type="transmembrane region" description="Helical" evidence="5">
    <location>
        <begin position="401"/>
        <end position="423"/>
    </location>
</feature>
<feature type="transmembrane region" description="Helical" evidence="5">
    <location>
        <begin position="251"/>
        <end position="270"/>
    </location>
</feature>
<protein>
    <submittedName>
        <fullName evidence="7">Multidrug transporter</fullName>
    </submittedName>
</protein>
<feature type="transmembrane region" description="Helical" evidence="5">
    <location>
        <begin position="290"/>
        <end position="314"/>
    </location>
</feature>
<evidence type="ECO:0000313" key="7">
    <source>
        <dbReference type="EMBL" id="PMD30724.1"/>
    </source>
</evidence>
<reference evidence="7 8" key="1">
    <citation type="submission" date="2016-04" db="EMBL/GenBank/DDBJ databases">
        <title>A degradative enzymes factory behind the ericoid mycorrhizal symbiosis.</title>
        <authorList>
            <consortium name="DOE Joint Genome Institute"/>
            <person name="Martino E."/>
            <person name="Morin E."/>
            <person name="Grelet G."/>
            <person name="Kuo A."/>
            <person name="Kohler A."/>
            <person name="Daghino S."/>
            <person name="Barry K."/>
            <person name="Choi C."/>
            <person name="Cichocki N."/>
            <person name="Clum A."/>
            <person name="Copeland A."/>
            <person name="Hainaut M."/>
            <person name="Haridas S."/>
            <person name="Labutti K."/>
            <person name="Lindquist E."/>
            <person name="Lipzen A."/>
            <person name="Khouja H.-R."/>
            <person name="Murat C."/>
            <person name="Ohm R."/>
            <person name="Olson A."/>
            <person name="Spatafora J."/>
            <person name="Veneault-Fourrey C."/>
            <person name="Henrissat B."/>
            <person name="Grigoriev I."/>
            <person name="Martin F."/>
            <person name="Perotto S."/>
        </authorList>
    </citation>
    <scope>NUCLEOTIDE SEQUENCE [LARGE SCALE GENOMIC DNA]</scope>
    <source>
        <strain evidence="7 8">F</strain>
    </source>
</reference>
<dbReference type="OrthoDB" id="3357846at2759"/>
<feature type="transmembrane region" description="Helical" evidence="5">
    <location>
        <begin position="218"/>
        <end position="239"/>
    </location>
</feature>
<dbReference type="InterPro" id="IPR036259">
    <property type="entry name" value="MFS_trans_sf"/>
</dbReference>
<evidence type="ECO:0000256" key="4">
    <source>
        <dbReference type="ARBA" id="ARBA00023136"/>
    </source>
</evidence>
<accession>A0A2J6QWU2</accession>